<keyword evidence="2" id="KW-1185">Reference proteome</keyword>
<comment type="caution">
    <text evidence="1">The sequence shown here is derived from an EMBL/GenBank/DDBJ whole genome shotgun (WGS) entry which is preliminary data.</text>
</comment>
<gene>
    <name evidence="1" type="ORF">ACFSUS_20595</name>
</gene>
<dbReference type="Proteomes" id="UP001597469">
    <property type="component" value="Unassembled WGS sequence"/>
</dbReference>
<evidence type="ECO:0000313" key="1">
    <source>
        <dbReference type="EMBL" id="MFD2573053.1"/>
    </source>
</evidence>
<sequence>MVKIGFICEGKTEKNIIESDSFQEWLRLNSFDCSLPVIDAKGNGNLLPHKIEALRQELLDRGVHKIIILTDLDVDSCITSTRQRITERADQLIIVAVKQIEAWFLSDTQTLQNLFSDPAFVFNLPEEEMSPFATLQQLFLAKTNRGVGSKSILVSRMLNYGFSIEQAAQHPNCPSARYFLTKLQTLASAN</sequence>
<proteinExistence type="predicted"/>
<dbReference type="EMBL" id="JBHULN010000014">
    <property type="protein sequence ID" value="MFD2573053.1"/>
    <property type="molecule type" value="Genomic_DNA"/>
</dbReference>
<protein>
    <recommendedName>
        <fullName evidence="3">DUF4276 family protein</fullName>
    </recommendedName>
</protein>
<organism evidence="1 2">
    <name type="scientific">Spirosoma soli</name>
    <dbReference type="NCBI Taxonomy" id="1770529"/>
    <lineage>
        <taxon>Bacteria</taxon>
        <taxon>Pseudomonadati</taxon>
        <taxon>Bacteroidota</taxon>
        <taxon>Cytophagia</taxon>
        <taxon>Cytophagales</taxon>
        <taxon>Cytophagaceae</taxon>
        <taxon>Spirosoma</taxon>
    </lineage>
</organism>
<evidence type="ECO:0008006" key="3">
    <source>
        <dbReference type="Google" id="ProtNLM"/>
    </source>
</evidence>
<name>A0ABW5M7W9_9BACT</name>
<reference evidence="2" key="1">
    <citation type="journal article" date="2019" name="Int. J. Syst. Evol. Microbiol.">
        <title>The Global Catalogue of Microorganisms (GCM) 10K type strain sequencing project: providing services to taxonomists for standard genome sequencing and annotation.</title>
        <authorList>
            <consortium name="The Broad Institute Genomics Platform"/>
            <consortium name="The Broad Institute Genome Sequencing Center for Infectious Disease"/>
            <person name="Wu L."/>
            <person name="Ma J."/>
        </authorList>
    </citation>
    <scope>NUCLEOTIDE SEQUENCE [LARGE SCALE GENOMIC DNA]</scope>
    <source>
        <strain evidence="2">KCTC 42805</strain>
    </source>
</reference>
<dbReference type="RefSeq" id="WP_381525648.1">
    <property type="nucleotide sequence ID" value="NZ_JBHULN010000014.1"/>
</dbReference>
<accession>A0ABW5M7W9</accession>
<evidence type="ECO:0000313" key="2">
    <source>
        <dbReference type="Proteomes" id="UP001597469"/>
    </source>
</evidence>